<evidence type="ECO:0000313" key="4">
    <source>
        <dbReference type="Proteomes" id="UP000619788"/>
    </source>
</evidence>
<keyword evidence="2" id="KW-0812">Transmembrane</keyword>
<proteinExistence type="predicted"/>
<keyword evidence="2" id="KW-0472">Membrane</keyword>
<name>A0A8J3WID9_9ACTN</name>
<keyword evidence="2" id="KW-1133">Transmembrane helix</keyword>
<dbReference type="AlphaFoldDB" id="A0A8J3WID9"/>
<protein>
    <submittedName>
        <fullName evidence="3">Uncharacterized protein</fullName>
    </submittedName>
</protein>
<dbReference type="Proteomes" id="UP000619788">
    <property type="component" value="Unassembled WGS sequence"/>
</dbReference>
<gene>
    <name evidence="3" type="ORF">Psi01_02570</name>
</gene>
<feature type="transmembrane region" description="Helical" evidence="2">
    <location>
        <begin position="34"/>
        <end position="56"/>
    </location>
</feature>
<dbReference type="RefSeq" id="WP_204062033.1">
    <property type="nucleotide sequence ID" value="NZ_BOOJ01000003.1"/>
</dbReference>
<accession>A0A8J3WID9</accession>
<evidence type="ECO:0000313" key="3">
    <source>
        <dbReference type="EMBL" id="GIH89627.1"/>
    </source>
</evidence>
<feature type="compositionally biased region" description="Gly residues" evidence="1">
    <location>
        <begin position="67"/>
        <end position="87"/>
    </location>
</feature>
<feature type="region of interest" description="Disordered" evidence="1">
    <location>
        <begin position="63"/>
        <end position="87"/>
    </location>
</feature>
<sequence length="87" mass="8697">MLNHPWIVYAVALLNVRIDKARNAPTRGASAVEWVIITAIIAGVALGLATLIRTLVQDKQTEISDQFGGGGGGGGDGGGGDGGGGEP</sequence>
<evidence type="ECO:0000256" key="1">
    <source>
        <dbReference type="SAM" id="MobiDB-lite"/>
    </source>
</evidence>
<keyword evidence="4" id="KW-1185">Reference proteome</keyword>
<dbReference type="EMBL" id="BOOJ01000003">
    <property type="protein sequence ID" value="GIH89627.1"/>
    <property type="molecule type" value="Genomic_DNA"/>
</dbReference>
<reference evidence="3 4" key="1">
    <citation type="submission" date="2021-01" db="EMBL/GenBank/DDBJ databases">
        <title>Whole genome shotgun sequence of Planobispora siamensis NBRC 107568.</title>
        <authorList>
            <person name="Komaki H."/>
            <person name="Tamura T."/>
        </authorList>
    </citation>
    <scope>NUCLEOTIDE SEQUENCE [LARGE SCALE GENOMIC DNA]</scope>
    <source>
        <strain evidence="3 4">NBRC 107568</strain>
    </source>
</reference>
<organism evidence="3 4">
    <name type="scientific">Planobispora siamensis</name>
    <dbReference type="NCBI Taxonomy" id="936338"/>
    <lineage>
        <taxon>Bacteria</taxon>
        <taxon>Bacillati</taxon>
        <taxon>Actinomycetota</taxon>
        <taxon>Actinomycetes</taxon>
        <taxon>Streptosporangiales</taxon>
        <taxon>Streptosporangiaceae</taxon>
        <taxon>Planobispora</taxon>
    </lineage>
</organism>
<comment type="caution">
    <text evidence="3">The sequence shown here is derived from an EMBL/GenBank/DDBJ whole genome shotgun (WGS) entry which is preliminary data.</text>
</comment>
<evidence type="ECO:0000256" key="2">
    <source>
        <dbReference type="SAM" id="Phobius"/>
    </source>
</evidence>